<keyword evidence="5" id="KW-1185">Reference proteome</keyword>
<dbReference type="InterPro" id="IPR007296">
    <property type="entry name" value="DUF403"/>
</dbReference>
<dbReference type="EMBL" id="JACBZI010000001">
    <property type="protein sequence ID" value="NYI11861.1"/>
    <property type="molecule type" value="Genomic_DNA"/>
</dbReference>
<protein>
    <submittedName>
        <fullName evidence="4">Putative circularly permuted ATP-grasp superfamily protein/putative alpha-E superfamily protein</fullName>
    </submittedName>
</protein>
<evidence type="ECO:0000256" key="1">
    <source>
        <dbReference type="SAM" id="MobiDB-lite"/>
    </source>
</evidence>
<dbReference type="InterPro" id="IPR051680">
    <property type="entry name" value="ATP-dep_Glu-Cys_Ligase-2"/>
</dbReference>
<proteinExistence type="predicted"/>
<dbReference type="RefSeq" id="WP_179532489.1">
    <property type="nucleotide sequence ID" value="NZ_BAAAPP010000019.1"/>
</dbReference>
<comment type="caution">
    <text evidence="4">The sequence shown here is derived from an EMBL/GenBank/DDBJ whole genome shotgun (WGS) entry which is preliminary data.</text>
</comment>
<dbReference type="AlphaFoldDB" id="A0A7Z0C671"/>
<name>A0A7Z0C671_9ACTN</name>
<dbReference type="Pfam" id="PF04168">
    <property type="entry name" value="Alpha-E"/>
    <property type="match status" value="1"/>
</dbReference>
<evidence type="ECO:0000313" key="5">
    <source>
        <dbReference type="Proteomes" id="UP000537326"/>
    </source>
</evidence>
<feature type="domain" description="DUF403" evidence="2">
    <location>
        <begin position="512"/>
        <end position="813"/>
    </location>
</feature>
<dbReference type="PANTHER" id="PTHR34595">
    <property type="entry name" value="BLR5612 PROTEIN"/>
    <property type="match status" value="1"/>
</dbReference>
<feature type="domain" description="Circularly permuted ATP-grasp type 2" evidence="3">
    <location>
        <begin position="90"/>
        <end position="467"/>
    </location>
</feature>
<dbReference type="Gene3D" id="3.40.50.11290">
    <property type="match status" value="1"/>
</dbReference>
<evidence type="ECO:0000259" key="3">
    <source>
        <dbReference type="Pfam" id="PF14403"/>
    </source>
</evidence>
<organism evidence="4 5">
    <name type="scientific">Nocardioides marinus</name>
    <dbReference type="NCBI Taxonomy" id="374514"/>
    <lineage>
        <taxon>Bacteria</taxon>
        <taxon>Bacillati</taxon>
        <taxon>Actinomycetota</taxon>
        <taxon>Actinomycetes</taxon>
        <taxon>Propionibacteriales</taxon>
        <taxon>Nocardioidaceae</taxon>
        <taxon>Nocardioides</taxon>
    </lineage>
</organism>
<dbReference type="SUPFAM" id="SSF56059">
    <property type="entry name" value="Glutathione synthetase ATP-binding domain-like"/>
    <property type="match status" value="1"/>
</dbReference>
<evidence type="ECO:0000259" key="2">
    <source>
        <dbReference type="Pfam" id="PF04168"/>
    </source>
</evidence>
<accession>A0A7Z0C671</accession>
<dbReference type="PANTHER" id="PTHR34595:SF2">
    <property type="entry name" value="BLR2978 PROTEIN"/>
    <property type="match status" value="1"/>
</dbReference>
<reference evidence="4 5" key="1">
    <citation type="submission" date="2020-07" db="EMBL/GenBank/DDBJ databases">
        <title>Sequencing the genomes of 1000 actinobacteria strains.</title>
        <authorList>
            <person name="Klenk H.-P."/>
        </authorList>
    </citation>
    <scope>NUCLEOTIDE SEQUENCE [LARGE SCALE GENOMIC DNA]</scope>
    <source>
        <strain evidence="4 5">DSM 18248</strain>
    </source>
</reference>
<dbReference type="Proteomes" id="UP000537326">
    <property type="component" value="Unassembled WGS sequence"/>
</dbReference>
<dbReference type="Pfam" id="PF14403">
    <property type="entry name" value="CP_ATPgrasp_2"/>
    <property type="match status" value="1"/>
</dbReference>
<feature type="region of interest" description="Disordered" evidence="1">
    <location>
        <begin position="841"/>
        <end position="862"/>
    </location>
</feature>
<evidence type="ECO:0000313" key="4">
    <source>
        <dbReference type="EMBL" id="NYI11861.1"/>
    </source>
</evidence>
<sequence>MTVLRDYAAATSQPTLGDLGDSGPGRFDEVVGPDGSLRPAWKGLAELAVSLTPADMYRVDSDIARFLADDGVTYARPGDRQGPWRLDPVPLVIDAPTWTPLEKGLAQRAELFNALLVDLYGEQRLLAEGVVPPAVVLGHAGFTRAVARRSLGGEPIDPRPLVFSAADLARDAAGEWRVIGDRAQAPSGLGYAMENRRVISRVVPELYRQAGLHRMEPYFWALRSALIQSANGDLADPRVVVLSPGTHSETAYDQAFVASTLGFPLVQGSDLLVRDGWVYLRQGHGRMERVDVILRRVDAAWSDPLELRGESQLGVAGLVEAVRRGRVRVVNGLGAGVLENPGLAPYLPAACEALLGEPLLLAGLTTHWCGDPDGLGAVLASLENPARPLHVRPIDGPSTELERLPTTRVVERILDEPHRYVGQERLPFSQVPTWRSGAARPRPVTLRTFTLRYGGSYRPLVGGLANVYDDGGFRSSASKDVWVLKADPADADQGLAEVMSMTAARAVAVTVPRVLEDLFWVGRYAERAEDMLRLLLVTHSISEDFRTRPGTVGGTSLSVLLGVVGRLAGRQFDDLDAEFRSLLTDADRVGSVAHSIESLRTALTDVRDQLSADTWRAFGVVERAHEALQENPHSHQVADTAGRILTGVLSLQGVFASMMRDDGWHMIGAGRSLERSVQLVHLLRSTTTVRRGIDVDRTVLNSVLESAESSVTHRRRYRGYVRPAGVLELLVLDPDNPRSLAFSLAEVRDHLAALPASTGSTRPERLVENLLAEVQDQSVAELVAIGGVNRPNLEAFLDETLDRLARLGESVEELHLRSGPPPRSFGALAIVDSLPAEPSTGTIPAITAPLAEDPPRGKGAGA</sequence>
<gene>
    <name evidence="4" type="ORF">BKA05_003376</name>
</gene>
<dbReference type="InterPro" id="IPR025841">
    <property type="entry name" value="CP_ATPgrasp_2"/>
</dbReference>